<comment type="caution">
    <text evidence="1">The sequence shown here is derived from an EMBL/GenBank/DDBJ whole genome shotgun (WGS) entry which is preliminary data.</text>
</comment>
<dbReference type="Proteomes" id="UP000823775">
    <property type="component" value="Unassembled WGS sequence"/>
</dbReference>
<proteinExistence type="predicted"/>
<protein>
    <submittedName>
        <fullName evidence="1">Uncharacterized protein</fullName>
    </submittedName>
</protein>
<feature type="non-terminal residue" evidence="1">
    <location>
        <position position="56"/>
    </location>
</feature>
<sequence length="56" mass="6485">MANLECIWGEGGERIWYHPTPMMKDEVQRAHFFVGLAGSLDEHLTGVDYLLYFLKV</sequence>
<organism evidence="1 2">
    <name type="scientific">Datura stramonium</name>
    <name type="common">Jimsonweed</name>
    <name type="synonym">Common thornapple</name>
    <dbReference type="NCBI Taxonomy" id="4076"/>
    <lineage>
        <taxon>Eukaryota</taxon>
        <taxon>Viridiplantae</taxon>
        <taxon>Streptophyta</taxon>
        <taxon>Embryophyta</taxon>
        <taxon>Tracheophyta</taxon>
        <taxon>Spermatophyta</taxon>
        <taxon>Magnoliopsida</taxon>
        <taxon>eudicotyledons</taxon>
        <taxon>Gunneridae</taxon>
        <taxon>Pentapetalae</taxon>
        <taxon>asterids</taxon>
        <taxon>lamiids</taxon>
        <taxon>Solanales</taxon>
        <taxon>Solanaceae</taxon>
        <taxon>Solanoideae</taxon>
        <taxon>Datureae</taxon>
        <taxon>Datura</taxon>
    </lineage>
</organism>
<evidence type="ECO:0000313" key="1">
    <source>
        <dbReference type="EMBL" id="MCE0482100.1"/>
    </source>
</evidence>
<evidence type="ECO:0000313" key="2">
    <source>
        <dbReference type="Proteomes" id="UP000823775"/>
    </source>
</evidence>
<keyword evidence="2" id="KW-1185">Reference proteome</keyword>
<gene>
    <name evidence="1" type="ORF">HAX54_040497</name>
</gene>
<accession>A0ABS8VP21</accession>
<name>A0ABS8VP21_DATST</name>
<reference evidence="1 2" key="1">
    <citation type="journal article" date="2021" name="BMC Genomics">
        <title>Datura genome reveals duplications of psychoactive alkaloid biosynthetic genes and high mutation rate following tissue culture.</title>
        <authorList>
            <person name="Rajewski A."/>
            <person name="Carter-House D."/>
            <person name="Stajich J."/>
            <person name="Litt A."/>
        </authorList>
    </citation>
    <scope>NUCLEOTIDE SEQUENCE [LARGE SCALE GENOMIC DNA]</scope>
    <source>
        <strain evidence="1">AR-01</strain>
    </source>
</reference>
<dbReference type="EMBL" id="JACEIK010005728">
    <property type="protein sequence ID" value="MCE0482100.1"/>
    <property type="molecule type" value="Genomic_DNA"/>
</dbReference>